<dbReference type="RefSeq" id="WP_377178280.1">
    <property type="nucleotide sequence ID" value="NZ_JBHTMY010000003.1"/>
</dbReference>
<dbReference type="Proteomes" id="UP001597201">
    <property type="component" value="Unassembled WGS sequence"/>
</dbReference>
<dbReference type="InterPro" id="IPR000326">
    <property type="entry name" value="PAP2/HPO"/>
</dbReference>
<evidence type="ECO:0000313" key="3">
    <source>
        <dbReference type="Proteomes" id="UP001597201"/>
    </source>
</evidence>
<dbReference type="SUPFAM" id="SSF48317">
    <property type="entry name" value="Acid phosphatase/Vanadium-dependent haloperoxidase"/>
    <property type="match status" value="1"/>
</dbReference>
<reference evidence="3" key="1">
    <citation type="journal article" date="2019" name="Int. J. Syst. Evol. Microbiol.">
        <title>The Global Catalogue of Microorganisms (GCM) 10K type strain sequencing project: providing services to taxonomists for standard genome sequencing and annotation.</title>
        <authorList>
            <consortium name="The Broad Institute Genomics Platform"/>
            <consortium name="The Broad Institute Genome Sequencing Center for Infectious Disease"/>
            <person name="Wu L."/>
            <person name="Ma J."/>
        </authorList>
    </citation>
    <scope>NUCLEOTIDE SEQUENCE [LARGE SCALE GENOMIC DNA]</scope>
    <source>
        <strain evidence="3">CCUG 61485</strain>
    </source>
</reference>
<comment type="caution">
    <text evidence="2">The sequence shown here is derived from an EMBL/GenBank/DDBJ whole genome shotgun (WGS) entry which is preliminary data.</text>
</comment>
<evidence type="ECO:0000259" key="1">
    <source>
        <dbReference type="SMART" id="SM00014"/>
    </source>
</evidence>
<feature type="domain" description="Phosphatidic acid phosphatase type 2/haloperoxidase" evidence="1">
    <location>
        <begin position="110"/>
        <end position="210"/>
    </location>
</feature>
<dbReference type="SMART" id="SM00014">
    <property type="entry name" value="acidPPc"/>
    <property type="match status" value="1"/>
</dbReference>
<name>A0ABW3Y3H8_9FLAO</name>
<dbReference type="Pfam" id="PF01569">
    <property type="entry name" value="PAP2"/>
    <property type="match status" value="1"/>
</dbReference>
<organism evidence="2 3">
    <name type="scientific">Namhaeicola litoreus</name>
    <dbReference type="NCBI Taxonomy" id="1052145"/>
    <lineage>
        <taxon>Bacteria</taxon>
        <taxon>Pseudomonadati</taxon>
        <taxon>Bacteroidota</taxon>
        <taxon>Flavobacteriia</taxon>
        <taxon>Flavobacteriales</taxon>
        <taxon>Flavobacteriaceae</taxon>
        <taxon>Namhaeicola</taxon>
    </lineage>
</organism>
<accession>A0ABW3Y3H8</accession>
<dbReference type="Gene3D" id="1.20.144.10">
    <property type="entry name" value="Phosphatidic acid phosphatase type 2/haloperoxidase"/>
    <property type="match status" value="1"/>
</dbReference>
<sequence>MKVKALIIALLVVFKLNAQIDSTAVYLPKTDQKNSFLKSSIIPFSIIGVGLYVNYSNGNLGKVNLQNEIQNGLNDFETSLDDFLFVTPSLVMYGADLLKIESKNDAFTQTKFLGIALLANGAITYTLKKITNEVRPNGEADSFPSGHTSMAFVMATVLHREFNDTNKWVAYSGYFLATGTAVLRVLNNEHWVSDVLVGAGIGMIVADLVYRIEPLKNWQPLKKKQWKVMLSPTFENNTMGIYANLQF</sequence>
<evidence type="ECO:0000313" key="2">
    <source>
        <dbReference type="EMBL" id="MFD1315781.1"/>
    </source>
</evidence>
<dbReference type="EMBL" id="JBHTMY010000003">
    <property type="protein sequence ID" value="MFD1315781.1"/>
    <property type="molecule type" value="Genomic_DNA"/>
</dbReference>
<dbReference type="InterPro" id="IPR036938">
    <property type="entry name" value="PAP2/HPO_sf"/>
</dbReference>
<dbReference type="CDD" id="cd03394">
    <property type="entry name" value="PAP2_like_5"/>
    <property type="match status" value="1"/>
</dbReference>
<protein>
    <submittedName>
        <fullName evidence="2">Phosphatase PAP2 family protein</fullName>
    </submittedName>
</protein>
<gene>
    <name evidence="2" type="ORF">ACFQ39_09150</name>
</gene>
<keyword evidence="3" id="KW-1185">Reference proteome</keyword>
<proteinExistence type="predicted"/>